<dbReference type="InterPro" id="IPR010721">
    <property type="entry name" value="UstE-like"/>
</dbReference>
<accession>A0A250DMG2</accession>
<keyword evidence="1" id="KW-1133">Transmembrane helix</keyword>
<feature type="transmembrane region" description="Helical" evidence="1">
    <location>
        <begin position="59"/>
        <end position="78"/>
    </location>
</feature>
<feature type="transmembrane region" description="Helical" evidence="1">
    <location>
        <begin position="106"/>
        <end position="129"/>
    </location>
</feature>
<dbReference type="PROSITE" id="PS50244">
    <property type="entry name" value="S5A_REDUCTASE"/>
    <property type="match status" value="1"/>
</dbReference>
<name>A0A250DMG2_9BURK</name>
<evidence type="ECO:0000313" key="3">
    <source>
        <dbReference type="Proteomes" id="UP000217154"/>
    </source>
</evidence>
<dbReference type="EMBL" id="CP023284">
    <property type="protein sequence ID" value="ATA55567.1"/>
    <property type="molecule type" value="Genomic_DNA"/>
</dbReference>
<dbReference type="GO" id="GO:0016020">
    <property type="term" value="C:membrane"/>
    <property type="evidence" value="ECO:0007669"/>
    <property type="project" value="TreeGrafter"/>
</dbReference>
<feature type="transmembrane region" description="Helical" evidence="1">
    <location>
        <begin position="136"/>
        <end position="155"/>
    </location>
</feature>
<feature type="transmembrane region" description="Helical" evidence="1">
    <location>
        <begin position="34"/>
        <end position="52"/>
    </location>
</feature>
<keyword evidence="1" id="KW-0812">Transmembrane</keyword>
<reference evidence="2 3" key="1">
    <citation type="submission" date="2017-09" db="EMBL/GenBank/DDBJ databases">
        <title>The diverse metabolic capabilities of V. boronicumulans make it an excellent choice for continued studies on novel biodegradation.</title>
        <authorList>
            <person name="Sun S."/>
        </authorList>
    </citation>
    <scope>NUCLEOTIDE SEQUENCE [LARGE SCALE GENOMIC DNA]</scope>
    <source>
        <strain evidence="2 3">J1</strain>
    </source>
</reference>
<keyword evidence="1" id="KW-0472">Membrane</keyword>
<dbReference type="Gene3D" id="1.20.120.1630">
    <property type="match status" value="1"/>
</dbReference>
<proteinExistence type="predicted"/>
<protein>
    <submittedName>
        <fullName evidence="2">Uncharacterized protein</fullName>
    </submittedName>
</protein>
<dbReference type="Pfam" id="PF06966">
    <property type="entry name" value="DUF1295"/>
    <property type="match status" value="1"/>
</dbReference>
<dbReference type="AlphaFoldDB" id="A0A250DMG2"/>
<evidence type="ECO:0000256" key="1">
    <source>
        <dbReference type="SAM" id="Phobius"/>
    </source>
</evidence>
<feature type="transmembrane region" description="Helical" evidence="1">
    <location>
        <begin position="192"/>
        <end position="223"/>
    </location>
</feature>
<evidence type="ECO:0000313" key="2">
    <source>
        <dbReference type="EMBL" id="ATA55567.1"/>
    </source>
</evidence>
<dbReference type="Proteomes" id="UP000217154">
    <property type="component" value="Chromosome"/>
</dbReference>
<sequence length="263" mass="28953">MLSLACLGLAIALGLALPVWVFSVVVRDASLADRIWPLMIAAPALAYAGAHARALDARSVWMLGLLLIWACRLALHIGRRNWGHGEDRRYQAMRARNEPHFGLKSLYLVFGLQAVLAWIVGWPLLAAFAHPSPLSWLDVLALLLAGGGVVFEAVADAQLARFLRNPRREDAVMDRGLWAWSRHPNYFGEACVWWGLGLAALSAGGWAVAWCLVSPLLMTVLLLKVSGVSLLEHDIAERRPAYRSYAARASAFIPWPPRRGARP</sequence>
<dbReference type="PANTHER" id="PTHR32251:SF17">
    <property type="entry name" value="STEROID 5-ALPHA REDUCTASE C-TERMINAL DOMAIN-CONTAINING PROTEIN"/>
    <property type="match status" value="1"/>
</dbReference>
<dbReference type="PANTHER" id="PTHR32251">
    <property type="entry name" value="3-OXO-5-ALPHA-STEROID 4-DEHYDROGENASE"/>
    <property type="match status" value="1"/>
</dbReference>
<organism evidence="2 3">
    <name type="scientific">Variovorax boronicumulans</name>
    <dbReference type="NCBI Taxonomy" id="436515"/>
    <lineage>
        <taxon>Bacteria</taxon>
        <taxon>Pseudomonadati</taxon>
        <taxon>Pseudomonadota</taxon>
        <taxon>Betaproteobacteria</taxon>
        <taxon>Burkholderiales</taxon>
        <taxon>Comamonadaceae</taxon>
        <taxon>Variovorax</taxon>
    </lineage>
</organism>
<dbReference type="KEGG" id="vbo:CKY39_21800"/>
<gene>
    <name evidence="2" type="ORF">CKY39_21800</name>
</gene>